<protein>
    <submittedName>
        <fullName evidence="8">Signal peptide peptidase SppA, 36K type</fullName>
    </submittedName>
</protein>
<dbReference type="InterPro" id="IPR004635">
    <property type="entry name" value="Pept_S49_SppA"/>
</dbReference>
<dbReference type="RefSeq" id="WP_012799410.1">
    <property type="nucleotide sequence ID" value="NC_013165.1"/>
</dbReference>
<dbReference type="KEGG" id="shi:Shel_23000"/>
<evidence type="ECO:0000256" key="5">
    <source>
        <dbReference type="SAM" id="MobiDB-lite"/>
    </source>
</evidence>
<dbReference type="EMBL" id="CP001684">
    <property type="protein sequence ID" value="ACV23310.1"/>
    <property type="molecule type" value="Genomic_DNA"/>
</dbReference>
<keyword evidence="9" id="KW-1185">Reference proteome</keyword>
<feature type="compositionally biased region" description="Polar residues" evidence="5">
    <location>
        <begin position="1"/>
        <end position="12"/>
    </location>
</feature>
<keyword evidence="2" id="KW-0645">Protease</keyword>
<evidence type="ECO:0000256" key="3">
    <source>
        <dbReference type="ARBA" id="ARBA00022801"/>
    </source>
</evidence>
<keyword evidence="6" id="KW-0812">Transmembrane</keyword>
<reference evidence="8 9" key="1">
    <citation type="journal article" date="2009" name="Stand. Genomic Sci.">
        <title>Complete genome sequence of Slackia heliotrinireducens type strain (RHS 1).</title>
        <authorList>
            <person name="Pukall R."/>
            <person name="Lapidus A."/>
            <person name="Nolan M."/>
            <person name="Copeland A."/>
            <person name="Glavina Del Rio T."/>
            <person name="Lucas S."/>
            <person name="Chen F."/>
            <person name="Tice H."/>
            <person name="Cheng J.F."/>
            <person name="Chertkov O."/>
            <person name="Bruce D."/>
            <person name="Goodwin L."/>
            <person name="Kuske C."/>
            <person name="Brettin T."/>
            <person name="Detter J.C."/>
            <person name="Han C."/>
            <person name="Pitluck S."/>
            <person name="Pati A."/>
            <person name="Mavrommatis K."/>
            <person name="Ivanova N."/>
            <person name="Ovchinnikova G."/>
            <person name="Chen A."/>
            <person name="Palaniappan K."/>
            <person name="Schneider S."/>
            <person name="Rohde M."/>
            <person name="Chain P."/>
            <person name="D'haeseleer P."/>
            <person name="Goker M."/>
            <person name="Bristow J."/>
            <person name="Eisen J.A."/>
            <person name="Markowitz V."/>
            <person name="Kyrpides N.C."/>
            <person name="Klenk H.P."/>
            <person name="Hugenholtz P."/>
        </authorList>
    </citation>
    <scope>NUCLEOTIDE SEQUENCE [LARGE SCALE GENOMIC DNA]</scope>
    <source>
        <strain evidence="9">ATCC 29202 / DSM 20476 / NCTC 11029 / RHS 1</strain>
    </source>
</reference>
<feature type="compositionally biased region" description="Low complexity" evidence="5">
    <location>
        <begin position="13"/>
        <end position="42"/>
    </location>
</feature>
<proteinExistence type="inferred from homology"/>
<name>C7N188_SLAHD</name>
<evidence type="ECO:0000259" key="7">
    <source>
        <dbReference type="Pfam" id="PF01343"/>
    </source>
</evidence>
<evidence type="ECO:0000313" key="8">
    <source>
        <dbReference type="EMBL" id="ACV23310.1"/>
    </source>
</evidence>
<keyword evidence="6" id="KW-1133">Transmembrane helix</keyword>
<dbReference type="AlphaFoldDB" id="C7N188"/>
<dbReference type="PANTHER" id="PTHR42987">
    <property type="entry name" value="PEPTIDASE S49"/>
    <property type="match status" value="1"/>
</dbReference>
<evidence type="ECO:0000256" key="6">
    <source>
        <dbReference type="SAM" id="Phobius"/>
    </source>
</evidence>
<keyword evidence="4" id="KW-0720">Serine protease</keyword>
<evidence type="ECO:0000256" key="1">
    <source>
        <dbReference type="ARBA" id="ARBA00008683"/>
    </source>
</evidence>
<dbReference type="Gene3D" id="3.90.226.10">
    <property type="entry name" value="2-enoyl-CoA Hydratase, Chain A, domain 1"/>
    <property type="match status" value="1"/>
</dbReference>
<feature type="domain" description="Peptidase S49" evidence="7">
    <location>
        <begin position="183"/>
        <end position="329"/>
    </location>
</feature>
<dbReference type="GO" id="GO:0008236">
    <property type="term" value="F:serine-type peptidase activity"/>
    <property type="evidence" value="ECO:0007669"/>
    <property type="project" value="UniProtKB-KW"/>
</dbReference>
<keyword evidence="3" id="KW-0378">Hydrolase</keyword>
<accession>C7N188</accession>
<dbReference type="Pfam" id="PF01343">
    <property type="entry name" value="Peptidase_S49"/>
    <property type="match status" value="1"/>
</dbReference>
<evidence type="ECO:0000256" key="2">
    <source>
        <dbReference type="ARBA" id="ARBA00022670"/>
    </source>
</evidence>
<dbReference type="InterPro" id="IPR002142">
    <property type="entry name" value="Peptidase_S49"/>
</dbReference>
<dbReference type="Proteomes" id="UP000002026">
    <property type="component" value="Chromosome"/>
</dbReference>
<feature type="region of interest" description="Disordered" evidence="5">
    <location>
        <begin position="1"/>
        <end position="42"/>
    </location>
</feature>
<dbReference type="eggNOG" id="COG0616">
    <property type="taxonomic scope" value="Bacteria"/>
</dbReference>
<evidence type="ECO:0000313" key="9">
    <source>
        <dbReference type="Proteomes" id="UP000002026"/>
    </source>
</evidence>
<keyword evidence="6" id="KW-0472">Membrane</keyword>
<dbReference type="InterPro" id="IPR047272">
    <property type="entry name" value="S49_SppA_C"/>
</dbReference>
<dbReference type="CDD" id="cd07023">
    <property type="entry name" value="S49_Sppa_N_C"/>
    <property type="match status" value="1"/>
</dbReference>
<dbReference type="STRING" id="471855.Shel_23000"/>
<sequence length="382" mass="40040">MDNYYGTPQDNSQPQAPQQPQATPQPQPAQAAPQPQQTAYNQYAQATYAPQPQAPFAPTASGAAAAPQKKSHTGLIVFGIVMAAVVALLIGAMVSCSQMVNEFSSLGSYGYGETTTYGDTVAVIDIDGTIQYDGTTNSPEGLRDVLTQAEEDDNIKAIVLHVNSGGGTATAGEEMSLLVADCTKPVVVSSASINASAAYMISSQSDYIFVNHTTAIGSIGTVMQTYDVSELMEKLGVDVINIASAESKDSSYGTRPLTDEEIAYYQDLVDKINAQFIGLVSEGRGMDVSEVQALATGMEFTGDDAVDNGLADEVGTYDDALAKAAELGGIEGDDYDVVNLYVSGYGDMSDLLGLMGYSSNTKISAEDLIAALELLQSQGTIK</sequence>
<dbReference type="GO" id="GO:0006508">
    <property type="term" value="P:proteolysis"/>
    <property type="evidence" value="ECO:0007669"/>
    <property type="project" value="UniProtKB-KW"/>
</dbReference>
<organism evidence="8 9">
    <name type="scientific">Slackia heliotrinireducens (strain ATCC 29202 / DSM 20476 / NCTC 11029 / RHS 1)</name>
    <name type="common">Peptococcus heliotrinreducens</name>
    <dbReference type="NCBI Taxonomy" id="471855"/>
    <lineage>
        <taxon>Bacteria</taxon>
        <taxon>Bacillati</taxon>
        <taxon>Actinomycetota</taxon>
        <taxon>Coriobacteriia</taxon>
        <taxon>Eggerthellales</taxon>
        <taxon>Eggerthellaceae</taxon>
        <taxon>Slackia</taxon>
    </lineage>
</organism>
<comment type="similarity">
    <text evidence="1">Belongs to the peptidase S49 family.</text>
</comment>
<dbReference type="InterPro" id="IPR029045">
    <property type="entry name" value="ClpP/crotonase-like_dom_sf"/>
</dbReference>
<dbReference type="NCBIfam" id="TIGR00706">
    <property type="entry name" value="SppA_dom"/>
    <property type="match status" value="1"/>
</dbReference>
<evidence type="ECO:0000256" key="4">
    <source>
        <dbReference type="ARBA" id="ARBA00022825"/>
    </source>
</evidence>
<feature type="transmembrane region" description="Helical" evidence="6">
    <location>
        <begin position="75"/>
        <end position="94"/>
    </location>
</feature>
<dbReference type="HOGENOM" id="CLU_046540_0_2_11"/>
<dbReference type="PANTHER" id="PTHR42987:SF4">
    <property type="entry name" value="PROTEASE SOHB-RELATED"/>
    <property type="match status" value="1"/>
</dbReference>
<dbReference type="SUPFAM" id="SSF52096">
    <property type="entry name" value="ClpP/crotonase"/>
    <property type="match status" value="1"/>
</dbReference>
<gene>
    <name evidence="8" type="ordered locus">Shel_23000</name>
</gene>